<feature type="domain" description="Multidrug resistance protein MdtA-like barrel-sandwich hybrid" evidence="6">
    <location>
        <begin position="63"/>
        <end position="205"/>
    </location>
</feature>
<dbReference type="SUPFAM" id="SSF111369">
    <property type="entry name" value="HlyD-like secretion proteins"/>
    <property type="match status" value="1"/>
</dbReference>
<feature type="chain" id="PRO_5031532085" evidence="4">
    <location>
        <begin position="27"/>
        <end position="377"/>
    </location>
</feature>
<dbReference type="Gene3D" id="2.40.30.170">
    <property type="match status" value="1"/>
</dbReference>
<dbReference type="GO" id="GO:0046677">
    <property type="term" value="P:response to antibiotic"/>
    <property type="evidence" value="ECO:0007669"/>
    <property type="project" value="TreeGrafter"/>
</dbReference>
<dbReference type="InterPro" id="IPR058627">
    <property type="entry name" value="MdtA-like_C"/>
</dbReference>
<dbReference type="RefSeq" id="WP_184422952.1">
    <property type="nucleotide sequence ID" value="NZ_AP027362.1"/>
</dbReference>
<proteinExistence type="inferred from homology"/>
<dbReference type="InterPro" id="IPR058626">
    <property type="entry name" value="MdtA-like_b-barrel"/>
</dbReference>
<feature type="domain" description="Multidrug resistance protein MdtA-like C-terminal permuted SH3" evidence="8">
    <location>
        <begin position="298"/>
        <end position="360"/>
    </location>
</feature>
<evidence type="ECO:0000313" key="10">
    <source>
        <dbReference type="Proteomes" id="UP000537141"/>
    </source>
</evidence>
<name>A0A7X0NF99_9GAMM</name>
<feature type="domain" description="Multidrug resistance protein MdtA-like beta-barrel" evidence="7">
    <location>
        <begin position="209"/>
        <end position="292"/>
    </location>
</feature>
<evidence type="ECO:0000313" key="9">
    <source>
        <dbReference type="EMBL" id="MBB6542374.1"/>
    </source>
</evidence>
<dbReference type="PANTHER" id="PTHR30158:SF3">
    <property type="entry name" value="MULTIDRUG EFFLUX PUMP SUBUNIT ACRA-RELATED"/>
    <property type="match status" value="1"/>
</dbReference>
<dbReference type="Gene3D" id="1.10.287.470">
    <property type="entry name" value="Helix hairpin bin"/>
    <property type="match status" value="1"/>
</dbReference>
<dbReference type="InterPro" id="IPR058624">
    <property type="entry name" value="MdtA-like_HH"/>
</dbReference>
<protein>
    <submittedName>
        <fullName evidence="9">Membrane fusion protein (Multidrug efflux system)</fullName>
    </submittedName>
</protein>
<dbReference type="GO" id="GO:0005886">
    <property type="term" value="C:plasma membrane"/>
    <property type="evidence" value="ECO:0007669"/>
    <property type="project" value="UniProtKB-SubCell"/>
</dbReference>
<dbReference type="GO" id="GO:0022857">
    <property type="term" value="F:transmembrane transporter activity"/>
    <property type="evidence" value="ECO:0007669"/>
    <property type="project" value="InterPro"/>
</dbReference>
<dbReference type="AlphaFoldDB" id="A0A7X0NF99"/>
<feature type="signal peptide" evidence="4">
    <location>
        <begin position="1"/>
        <end position="26"/>
    </location>
</feature>
<dbReference type="InterPro" id="IPR006143">
    <property type="entry name" value="RND_pump_MFP"/>
</dbReference>
<dbReference type="PROSITE" id="PS51257">
    <property type="entry name" value="PROKAR_LIPOPROTEIN"/>
    <property type="match status" value="1"/>
</dbReference>
<evidence type="ECO:0000259" key="5">
    <source>
        <dbReference type="Pfam" id="PF25876"/>
    </source>
</evidence>
<feature type="coiled-coil region" evidence="3">
    <location>
        <begin position="103"/>
        <end position="161"/>
    </location>
</feature>
<dbReference type="NCBIfam" id="TIGR01730">
    <property type="entry name" value="RND_mfp"/>
    <property type="match status" value="1"/>
</dbReference>
<comment type="similarity">
    <text evidence="2">Belongs to the membrane fusion protein (MFP) (TC 8.A.1) family.</text>
</comment>
<dbReference type="Pfam" id="PF25876">
    <property type="entry name" value="HH_MFP_RND"/>
    <property type="match status" value="1"/>
</dbReference>
<sequence length="377" mass="40960">MKFKISTLMLSSALAVSLVACQPSDAAKAPQARPAQQVDVITLKAENVPFIDTLPARAVASKVAEIRPQVTGIILKRHFVEGSYVEAGQTLYQIDDVIYQANVASAKAKLAQTQANLVTAKAELKRYQTLIKDNAVSQQNLDQAQAQYKAYQAELAMNKAALHKAEIDLTYTRVLAPISGKISKSNITEGALVSGGQSNALATITQLNPIYFDLKQASSQINQLQQRLSSGELSELEHSNVQLKLGKKIIQGKLLFNEVQVNPSTDTVTMRAEFDNSDKNLMPGMFARVDVSQAERLNSILVPQKAVMFNRKGEASVYLLTSENTAELRQISLGRSINENWLVLSGVNEGDKVITVGLQKIRPGAPVSPVESNVGTE</sequence>
<dbReference type="Proteomes" id="UP000537141">
    <property type="component" value="Unassembled WGS sequence"/>
</dbReference>
<dbReference type="Pfam" id="PF25967">
    <property type="entry name" value="RND-MFP_C"/>
    <property type="match status" value="1"/>
</dbReference>
<evidence type="ECO:0000259" key="8">
    <source>
        <dbReference type="Pfam" id="PF25967"/>
    </source>
</evidence>
<keyword evidence="4" id="KW-0732">Signal</keyword>
<evidence type="ECO:0000259" key="6">
    <source>
        <dbReference type="Pfam" id="PF25917"/>
    </source>
</evidence>
<comment type="caution">
    <text evidence="9">The sequence shown here is derived from an EMBL/GenBank/DDBJ whole genome shotgun (WGS) entry which is preliminary data.</text>
</comment>
<evidence type="ECO:0000256" key="2">
    <source>
        <dbReference type="ARBA" id="ARBA00009477"/>
    </source>
</evidence>
<evidence type="ECO:0000256" key="3">
    <source>
        <dbReference type="SAM" id="Coils"/>
    </source>
</evidence>
<reference evidence="9 10" key="1">
    <citation type="submission" date="2020-08" db="EMBL/GenBank/DDBJ databases">
        <title>Genomic Encyclopedia of Type Strains, Phase IV (KMG-IV): sequencing the most valuable type-strain genomes for metagenomic binning, comparative biology and taxonomic classification.</title>
        <authorList>
            <person name="Goeker M."/>
        </authorList>
    </citation>
    <scope>NUCLEOTIDE SEQUENCE [LARGE SCALE GENOMIC DNA]</scope>
    <source>
        <strain evidence="9 10">DSM 26287</strain>
    </source>
</reference>
<dbReference type="Pfam" id="PF25917">
    <property type="entry name" value="BSH_RND"/>
    <property type="match status" value="1"/>
</dbReference>
<keyword evidence="3" id="KW-0175">Coiled coil</keyword>
<comment type="subcellular location">
    <subcellularLocation>
        <location evidence="1">Cell inner membrane</location>
        <topology evidence="1">Lipid-anchor</topology>
    </subcellularLocation>
</comment>
<dbReference type="Gene3D" id="2.40.420.20">
    <property type="match status" value="1"/>
</dbReference>
<dbReference type="PANTHER" id="PTHR30158">
    <property type="entry name" value="ACRA/E-RELATED COMPONENT OF DRUG EFFLUX TRANSPORTER"/>
    <property type="match status" value="1"/>
</dbReference>
<feature type="domain" description="Multidrug resistance protein MdtA-like alpha-helical hairpin" evidence="5">
    <location>
        <begin position="103"/>
        <end position="172"/>
    </location>
</feature>
<dbReference type="EMBL" id="JACHHU010000004">
    <property type="protein sequence ID" value="MBB6542374.1"/>
    <property type="molecule type" value="Genomic_DNA"/>
</dbReference>
<dbReference type="Pfam" id="PF25944">
    <property type="entry name" value="Beta-barrel_RND"/>
    <property type="match status" value="1"/>
</dbReference>
<dbReference type="Gene3D" id="2.40.50.100">
    <property type="match status" value="1"/>
</dbReference>
<gene>
    <name evidence="9" type="ORF">HNQ55_000861</name>
</gene>
<keyword evidence="10" id="KW-1185">Reference proteome</keyword>
<accession>A0A7X0NF99</accession>
<evidence type="ECO:0000256" key="1">
    <source>
        <dbReference type="ARBA" id="ARBA00004519"/>
    </source>
</evidence>
<dbReference type="FunFam" id="2.40.420.20:FF:000001">
    <property type="entry name" value="Efflux RND transporter periplasmic adaptor subunit"/>
    <property type="match status" value="1"/>
</dbReference>
<evidence type="ECO:0000256" key="4">
    <source>
        <dbReference type="SAM" id="SignalP"/>
    </source>
</evidence>
<evidence type="ECO:0000259" key="7">
    <source>
        <dbReference type="Pfam" id="PF25944"/>
    </source>
</evidence>
<organism evidence="9 10">
    <name type="scientific">Thalassotalea piscium</name>
    <dbReference type="NCBI Taxonomy" id="1230533"/>
    <lineage>
        <taxon>Bacteria</taxon>
        <taxon>Pseudomonadati</taxon>
        <taxon>Pseudomonadota</taxon>
        <taxon>Gammaproteobacteria</taxon>
        <taxon>Alteromonadales</taxon>
        <taxon>Colwelliaceae</taxon>
        <taxon>Thalassotalea</taxon>
    </lineage>
</organism>
<dbReference type="InterPro" id="IPR058625">
    <property type="entry name" value="MdtA-like_BSH"/>
</dbReference>